<dbReference type="SUPFAM" id="SSF55073">
    <property type="entry name" value="Nucleotide cyclase"/>
    <property type="match status" value="1"/>
</dbReference>
<evidence type="ECO:0000256" key="1">
    <source>
        <dbReference type="ARBA" id="ARBA00004141"/>
    </source>
</evidence>
<evidence type="ECO:0000256" key="5">
    <source>
        <dbReference type="SAM" id="Phobius"/>
    </source>
</evidence>
<evidence type="ECO:0000256" key="2">
    <source>
        <dbReference type="ARBA" id="ARBA00022692"/>
    </source>
</evidence>
<dbReference type="Gene3D" id="3.30.70.1230">
    <property type="entry name" value="Nucleotide cyclase"/>
    <property type="match status" value="1"/>
</dbReference>
<evidence type="ECO:0000313" key="6">
    <source>
        <dbReference type="EMBL" id="CAG9322320.1"/>
    </source>
</evidence>
<accession>A0AAU9JKP8</accession>
<dbReference type="PANTHER" id="PTHR43336">
    <property type="entry name" value="OXYGEN SENSOR HISTIDINE KINASE RESPONSE REGULATOR DEVS/DOSS"/>
    <property type="match status" value="1"/>
</dbReference>
<feature type="transmembrane region" description="Helical" evidence="5">
    <location>
        <begin position="113"/>
        <end position="133"/>
    </location>
</feature>
<feature type="transmembrane region" description="Helical" evidence="5">
    <location>
        <begin position="641"/>
        <end position="660"/>
    </location>
</feature>
<proteinExistence type="predicted"/>
<dbReference type="InterPro" id="IPR029787">
    <property type="entry name" value="Nucleotide_cyclase"/>
</dbReference>
<gene>
    <name evidence="6" type="ORF">BSTOLATCC_MIC31345</name>
</gene>
<evidence type="ECO:0000313" key="7">
    <source>
        <dbReference type="Proteomes" id="UP001162131"/>
    </source>
</evidence>
<dbReference type="PANTHER" id="PTHR43336:SF3">
    <property type="entry name" value="GUANYLATE CYCLASE DOMAIN-CONTAINING PROTEIN"/>
    <property type="match status" value="1"/>
</dbReference>
<evidence type="ECO:0000256" key="3">
    <source>
        <dbReference type="ARBA" id="ARBA00022989"/>
    </source>
</evidence>
<dbReference type="AlphaFoldDB" id="A0AAU9JKP8"/>
<sequence>METNESNGPSADIRRFSSEIPLREIISAAYGPRSQTRFQKLRAFCKQILTHWGYAFCMILLTLFVLFCDDIRLIATSKSTDDIFFSFVTICMVFFTFDIIISSIIIDRYFLSFFFWLDIVLTASLIMDIGWIWDQITGDNKITTGEGTQASKVQTASQASRTGTRAARIIRALKTVRLIRIAKLYKIAQSQTEKKQSSQQKLERSPVLYRGTDNPINVNYNQVQEIPLGDINSGSSLSAGEDSYSQISNENRLDRGICAFRGPNVPVINDVLASSAGEVNLEISSSRPNSTNSFSSVSVSRNYFPAPQRQDAPTLDRAIIQFRGAHDPTVPNSVNNCWDRIDSIGASNENSESQSFLTLKNSNIEILNENKLDRAVNVFRGNQDPISDNIINQNAQAMDTIRTESNVSESQTFLTSRSVSREFSDENKLGRASIIFRGEFNPISDQIAIENAEGIDTIRSCSSISESQTFLTPKSSDIDFFRENKLERGIIAFRGDIEPVSNQVIMQNPVRMETLKSNNFSECQSFCMSDISSGEKANKTFDRAVVVYRGNTKPISDQFIYQNINRINTIKSNTDFSLSQSFSDTNSQNIIKSSQISEENRRNHGGSADGSIQSDFLTQMKRREEELKIGEDITDIATKRVIILVFSVLIIIPFFSTAFIQAENTSYQYGLSVINVLLKDNETEAEFAFEQYVDDHKNKWNPLIYLMVNHTNMIYRCDIDPNELRPLEQLTAVLPDVDNDYYYFSYAVFDMRPSTRLDAGLNMIETAFICVLLLAASTLIAKDTKMMLHGPFGKMIEDLKAVLRNPLKAGLKAQKEELKQPRQILRNDSWRSILGKETTIYETKYLQSTINKIAILLASGFGESGMKIIEQNLSNVDGNIETLVPGKKTYCIFGICKIRNFNETTEILREDVLGFVNQIAHIVQSVTEYFSGHINKNMGNSFLMVWKPYESNSIEENEILSDEKFSSVSEIADMSFICCLKIIAGIYKHPYILKYRDHIELTQHMPGYSVQLGFGLHYGWAIEGVIGSEYKIDASYLSPALEVSKKLESLTKHYGVPLIISNSLYENCSEQAKSKMRKIDEIQLSLEGNVIPLELYTCDIAPELLKPYEKINSENMNKLSKRIKERKENLKKKIAAGEYKVAQLLEHDRDLFIMTNSVSDKFIRTYEKALNYYKEGNWAKAREGFIKAQNLKKVDDGPCRALLDYMKDIGASPPESWKGYREINESNLWYKSIKNKR</sequence>
<comment type="subcellular location">
    <subcellularLocation>
        <location evidence="1">Membrane</location>
        <topology evidence="1">Multi-pass membrane protein</topology>
    </subcellularLocation>
</comment>
<dbReference type="InterPro" id="IPR027359">
    <property type="entry name" value="Volt_channel_dom_sf"/>
</dbReference>
<feature type="transmembrane region" description="Helical" evidence="5">
    <location>
        <begin position="48"/>
        <end position="67"/>
    </location>
</feature>
<feature type="transmembrane region" description="Helical" evidence="5">
    <location>
        <begin position="761"/>
        <end position="781"/>
    </location>
</feature>
<dbReference type="EMBL" id="CAJZBQ010000031">
    <property type="protein sequence ID" value="CAG9322320.1"/>
    <property type="molecule type" value="Genomic_DNA"/>
</dbReference>
<organism evidence="6 7">
    <name type="scientific">Blepharisma stoltei</name>
    <dbReference type="NCBI Taxonomy" id="1481888"/>
    <lineage>
        <taxon>Eukaryota</taxon>
        <taxon>Sar</taxon>
        <taxon>Alveolata</taxon>
        <taxon>Ciliophora</taxon>
        <taxon>Postciliodesmatophora</taxon>
        <taxon>Heterotrichea</taxon>
        <taxon>Heterotrichida</taxon>
        <taxon>Blepharismidae</taxon>
        <taxon>Blepharisma</taxon>
    </lineage>
</organism>
<keyword evidence="3 5" id="KW-1133">Transmembrane helix</keyword>
<evidence type="ECO:0000256" key="4">
    <source>
        <dbReference type="ARBA" id="ARBA00023136"/>
    </source>
</evidence>
<feature type="transmembrane region" description="Helical" evidence="5">
    <location>
        <begin position="83"/>
        <end position="106"/>
    </location>
</feature>
<dbReference type="GO" id="GO:0016020">
    <property type="term" value="C:membrane"/>
    <property type="evidence" value="ECO:0007669"/>
    <property type="project" value="UniProtKB-SubCell"/>
</dbReference>
<evidence type="ECO:0008006" key="8">
    <source>
        <dbReference type="Google" id="ProtNLM"/>
    </source>
</evidence>
<dbReference type="Gene3D" id="1.20.120.350">
    <property type="entry name" value="Voltage-gated potassium channels. Chain C"/>
    <property type="match status" value="1"/>
</dbReference>
<name>A0AAU9JKP8_9CILI</name>
<keyword evidence="2 5" id="KW-0812">Transmembrane</keyword>
<keyword evidence="7" id="KW-1185">Reference proteome</keyword>
<reference evidence="6" key="1">
    <citation type="submission" date="2021-09" db="EMBL/GenBank/DDBJ databases">
        <authorList>
            <consortium name="AG Swart"/>
            <person name="Singh M."/>
            <person name="Singh A."/>
            <person name="Seah K."/>
            <person name="Emmerich C."/>
        </authorList>
    </citation>
    <scope>NUCLEOTIDE SEQUENCE</scope>
    <source>
        <strain evidence="6">ATCC30299</strain>
    </source>
</reference>
<keyword evidence="4 5" id="KW-0472">Membrane</keyword>
<comment type="caution">
    <text evidence="6">The sequence shown here is derived from an EMBL/GenBank/DDBJ whole genome shotgun (WGS) entry which is preliminary data.</text>
</comment>
<protein>
    <recommendedName>
        <fullName evidence="8">Guanylate cyclase domain-containing protein</fullName>
    </recommendedName>
</protein>
<dbReference type="Proteomes" id="UP001162131">
    <property type="component" value="Unassembled WGS sequence"/>
</dbReference>